<evidence type="ECO:0000256" key="2">
    <source>
        <dbReference type="ARBA" id="ARBA00023043"/>
    </source>
</evidence>
<dbReference type="PROSITE" id="PS50297">
    <property type="entry name" value="ANK_REP_REGION"/>
    <property type="match status" value="1"/>
</dbReference>
<keyword evidence="1" id="KW-0677">Repeat</keyword>
<feature type="domain" description="SOCS box" evidence="4">
    <location>
        <begin position="716"/>
        <end position="763"/>
    </location>
</feature>
<keyword evidence="2 3" id="KW-0040">ANK repeat</keyword>
<dbReference type="SMART" id="SM00969">
    <property type="entry name" value="SOCS_box"/>
    <property type="match status" value="1"/>
</dbReference>
<dbReference type="Pfam" id="PF07525">
    <property type="entry name" value="SOCS_box"/>
    <property type="match status" value="1"/>
</dbReference>
<dbReference type="SMART" id="SM00248">
    <property type="entry name" value="ANK"/>
    <property type="match status" value="7"/>
</dbReference>
<evidence type="ECO:0000256" key="1">
    <source>
        <dbReference type="ARBA" id="ARBA00022737"/>
    </source>
</evidence>
<organism evidence="5 6">
    <name type="scientific">Batillaria attramentaria</name>
    <dbReference type="NCBI Taxonomy" id="370345"/>
    <lineage>
        <taxon>Eukaryota</taxon>
        <taxon>Metazoa</taxon>
        <taxon>Spiralia</taxon>
        <taxon>Lophotrochozoa</taxon>
        <taxon>Mollusca</taxon>
        <taxon>Gastropoda</taxon>
        <taxon>Caenogastropoda</taxon>
        <taxon>Sorbeoconcha</taxon>
        <taxon>Cerithioidea</taxon>
        <taxon>Batillariidae</taxon>
        <taxon>Batillaria</taxon>
    </lineage>
</organism>
<dbReference type="CDD" id="cd03716">
    <property type="entry name" value="SOCS_ASB_like"/>
    <property type="match status" value="1"/>
</dbReference>
<evidence type="ECO:0000313" key="5">
    <source>
        <dbReference type="EMBL" id="KAK7483296.1"/>
    </source>
</evidence>
<gene>
    <name evidence="5" type="ORF">BaRGS_00025463</name>
</gene>
<dbReference type="Gene3D" id="1.25.40.20">
    <property type="entry name" value="Ankyrin repeat-containing domain"/>
    <property type="match status" value="2"/>
</dbReference>
<dbReference type="PANTHER" id="PTHR24198">
    <property type="entry name" value="ANKYRIN REPEAT AND PROTEIN KINASE DOMAIN-CONTAINING PROTEIN"/>
    <property type="match status" value="1"/>
</dbReference>
<evidence type="ECO:0000313" key="6">
    <source>
        <dbReference type="Proteomes" id="UP001519460"/>
    </source>
</evidence>
<dbReference type="PROSITE" id="PS50088">
    <property type="entry name" value="ANK_REPEAT"/>
    <property type="match status" value="1"/>
</dbReference>
<keyword evidence="6" id="KW-1185">Reference proteome</keyword>
<feature type="repeat" description="ANK" evidence="3">
    <location>
        <begin position="136"/>
        <end position="168"/>
    </location>
</feature>
<comment type="caution">
    <text evidence="5">The sequence shown here is derived from an EMBL/GenBank/DDBJ whole genome shotgun (WGS) entry which is preliminary data.</text>
</comment>
<dbReference type="AlphaFoldDB" id="A0ABD0K877"/>
<name>A0ABD0K877_9CAEN</name>
<dbReference type="Pfam" id="PF12796">
    <property type="entry name" value="Ank_2"/>
    <property type="match status" value="2"/>
</dbReference>
<proteinExistence type="predicted"/>
<dbReference type="InterPro" id="IPR036770">
    <property type="entry name" value="Ankyrin_rpt-contain_sf"/>
</dbReference>
<dbReference type="SUPFAM" id="SSF48403">
    <property type="entry name" value="Ankyrin repeat"/>
    <property type="match status" value="2"/>
</dbReference>
<reference evidence="5 6" key="1">
    <citation type="journal article" date="2023" name="Sci. Data">
        <title>Genome assembly of the Korean intertidal mud-creeper Batillaria attramentaria.</title>
        <authorList>
            <person name="Patra A.K."/>
            <person name="Ho P.T."/>
            <person name="Jun S."/>
            <person name="Lee S.J."/>
            <person name="Kim Y."/>
            <person name="Won Y.J."/>
        </authorList>
    </citation>
    <scope>NUCLEOTIDE SEQUENCE [LARGE SCALE GENOMIC DNA]</scope>
    <source>
        <strain evidence="5">Wonlab-2016</strain>
    </source>
</reference>
<accession>A0ABD0K877</accession>
<evidence type="ECO:0000259" key="4">
    <source>
        <dbReference type="PROSITE" id="PS50225"/>
    </source>
</evidence>
<dbReference type="InterPro" id="IPR001496">
    <property type="entry name" value="SOCS_box"/>
</dbReference>
<evidence type="ECO:0000256" key="3">
    <source>
        <dbReference type="PROSITE-ProRule" id="PRU00023"/>
    </source>
</evidence>
<dbReference type="InterPro" id="IPR002110">
    <property type="entry name" value="Ankyrin_rpt"/>
</dbReference>
<dbReference type="PROSITE" id="PS50225">
    <property type="entry name" value="SOCS"/>
    <property type="match status" value="1"/>
</dbReference>
<dbReference type="Proteomes" id="UP001519460">
    <property type="component" value="Unassembled WGS sequence"/>
</dbReference>
<dbReference type="EMBL" id="JACVVK020000229">
    <property type="protein sequence ID" value="KAK7483296.1"/>
    <property type="molecule type" value="Genomic_DNA"/>
</dbReference>
<sequence>MVLWDDPRVLAFLAFTSTMLSAFVEVTYTYAYSLFEYFRGTWPLSLVYGPPLQPPSSSTKRVVHEAIRHLKQGGSEDDVRVDVVLELLDLVPRQEDVLAVVDDENGFDILQHAVMYGGKDVVQRLLRMGCCCNRYHCSPPHHLAAYLGRTHILKLLLDHGANASSKKGMCFPEPHKPVGCKMSYFGFTQQQVYLCHSHSLTPIQCAIQQGRIDCVRMLTDTLRSCQDKRAPPFSPLTHLQYACKEGAADCIRYFVTQFPECINQYGPDGDTPLLTAVPWGEECVKILVDNGADVHLLSRGIGETALHRLYRMNIDGLFSIYDTTRYLLTTGIEQDINSLTDLGETPLHMLVSHVSYAGGNYVDPSRHHLTRSELQGDYQSQVVLAIRALLEFNADPLMVNGPGLQPLSRMLHIALKACHRDDACPCVRTSQPDMFIVEYCNDYCTLAEAMNILLEHGAPPNFKCSVGHTPLILLMQCFLHDDVRSLASQAQAAVGAVETLILGGANVNFTDNGQNTAATLIAMVCRRCLTDPTIRGDAGLMAQFADFTDNLLRLLLSHGLDPNHTTARSSPFLRGGSGNALIEFVRLAELATTSRDFSLVLRWMRTLLQWGADPDIEPYQSEPIICHSQSSIFLKKQGTQPVSHYLHDARERQTTPASGSEDVGHGIQALLELFYNSMDHKALYDCLHAARGISRLHLHESLAVGMTPKDNFLSMLHCMAETPRSLKQIARVAVYKALDRQVAAKVDELPIPWAVKQYLLEFS</sequence>
<dbReference type="PANTHER" id="PTHR24198:SF165">
    <property type="entry name" value="ANKYRIN REPEAT-CONTAINING PROTEIN-RELATED"/>
    <property type="match status" value="1"/>
</dbReference>
<protein>
    <recommendedName>
        <fullName evidence="4">SOCS box domain-containing protein</fullName>
    </recommendedName>
</protein>